<dbReference type="CDD" id="cd00448">
    <property type="entry name" value="YjgF_YER057c_UK114_family"/>
    <property type="match status" value="1"/>
</dbReference>
<evidence type="ECO:0000313" key="3">
    <source>
        <dbReference type="EMBL" id="MEN3069541.1"/>
    </source>
</evidence>
<accession>A0ABU9Z0R3</accession>
<feature type="signal peptide" evidence="2">
    <location>
        <begin position="1"/>
        <end position="18"/>
    </location>
</feature>
<keyword evidence="4" id="KW-1185">Reference proteome</keyword>
<gene>
    <name evidence="3" type="ORF">ABDB84_13705</name>
</gene>
<sequence length="217" mass="22699">MRKIIPCLLKLACVLALAAGVPAEAANKNSQKSSAASVKKPTTASKKATGTKKSTTSKKTSKSKASTGGSGGRSVPRADNSVASERETPRCRNVRVKTSKGYRTQRKCSGAEAAALHGGATDPLDSGKSADLKARTIPDRAYAVDGYTFFHQGRKYRVLGIDESLVPAGSDLAKQRLQLALDSGQVAVEPESVDDSGTVRAQVRVSGKNLAEVLNAK</sequence>
<name>A0ABU9Z0R3_9RHOO</name>
<reference evidence="3 4" key="1">
    <citation type="journal article" date="2018" name="Int. J. Syst. Evol. Microbiol.">
        <title>Uliginosibacterium sediminicola sp. nov., isolated from freshwater sediment.</title>
        <authorList>
            <person name="Hwang W.M."/>
            <person name="Kim S.M."/>
            <person name="Kang K."/>
            <person name="Ahn T.Y."/>
        </authorList>
    </citation>
    <scope>NUCLEOTIDE SEQUENCE [LARGE SCALE GENOMIC DNA]</scope>
    <source>
        <strain evidence="3 4">M1-21</strain>
    </source>
</reference>
<evidence type="ECO:0000256" key="2">
    <source>
        <dbReference type="SAM" id="SignalP"/>
    </source>
</evidence>
<keyword evidence="2" id="KW-0732">Signal</keyword>
<organism evidence="3 4">
    <name type="scientific">Uliginosibacterium sediminicola</name>
    <dbReference type="NCBI Taxonomy" id="2024550"/>
    <lineage>
        <taxon>Bacteria</taxon>
        <taxon>Pseudomonadati</taxon>
        <taxon>Pseudomonadota</taxon>
        <taxon>Betaproteobacteria</taxon>
        <taxon>Rhodocyclales</taxon>
        <taxon>Zoogloeaceae</taxon>
        <taxon>Uliginosibacterium</taxon>
    </lineage>
</organism>
<feature type="chain" id="PRO_5047182190" evidence="2">
    <location>
        <begin position="19"/>
        <end position="217"/>
    </location>
</feature>
<dbReference type="EMBL" id="JBDIVE010000007">
    <property type="protein sequence ID" value="MEN3069541.1"/>
    <property type="molecule type" value="Genomic_DNA"/>
</dbReference>
<feature type="compositionally biased region" description="Low complexity" evidence="1">
    <location>
        <begin position="24"/>
        <end position="54"/>
    </location>
</feature>
<protein>
    <submittedName>
        <fullName evidence="3">Uncharacterized protein</fullName>
    </submittedName>
</protein>
<evidence type="ECO:0000313" key="4">
    <source>
        <dbReference type="Proteomes" id="UP001410394"/>
    </source>
</evidence>
<comment type="caution">
    <text evidence="3">The sequence shown here is derived from an EMBL/GenBank/DDBJ whole genome shotgun (WGS) entry which is preliminary data.</text>
</comment>
<feature type="compositionally biased region" description="Basic residues" evidence="1">
    <location>
        <begin position="92"/>
        <end position="103"/>
    </location>
</feature>
<evidence type="ECO:0000256" key="1">
    <source>
        <dbReference type="SAM" id="MobiDB-lite"/>
    </source>
</evidence>
<proteinExistence type="predicted"/>
<dbReference type="RefSeq" id="WP_345920309.1">
    <property type="nucleotide sequence ID" value="NZ_JBDIVE010000007.1"/>
</dbReference>
<dbReference type="Proteomes" id="UP001410394">
    <property type="component" value="Unassembled WGS sequence"/>
</dbReference>
<feature type="region of interest" description="Disordered" evidence="1">
    <location>
        <begin position="24"/>
        <end position="103"/>
    </location>
</feature>